<keyword evidence="1" id="KW-0456">Lyase</keyword>
<dbReference type="OrthoDB" id="9780430at2"/>
<protein>
    <submittedName>
        <fullName evidence="1">2-methylisocitrate lyase-like PEP mutase family enzyme</fullName>
    </submittedName>
</protein>
<dbReference type="Pfam" id="PF13714">
    <property type="entry name" value="PEP_mutase"/>
    <property type="match status" value="1"/>
</dbReference>
<keyword evidence="2" id="KW-1185">Reference proteome</keyword>
<sequence>MNQYALFKSLHGQDTPLLLGNAWNVSSARILQDSGITAIGTSSSAIADTLGYEDGEQISFDELFFVIERIARHVRVPLSADIERGYSADQVQVVKHLERLHDIGVVGINLEDSVVGDSRILEPLDVFCRRLEFIRNELSRKNIDLFINARTDTYLLNVPNRLQETLLRMKAIENAGADGIFVPFIHDLAEICEVTAATTLPVNVLSMSGLPSFDALQEAGVKRISMGGSAYRAANNCLKNVIGKIVEQGSFANI</sequence>
<gene>
    <name evidence="1" type="ORF">FHW36_109166</name>
</gene>
<dbReference type="Gene3D" id="3.20.20.60">
    <property type="entry name" value="Phosphoenolpyruvate-binding domains"/>
    <property type="match status" value="1"/>
</dbReference>
<dbReference type="InterPro" id="IPR040442">
    <property type="entry name" value="Pyrv_kinase-like_dom_sf"/>
</dbReference>
<dbReference type="RefSeq" id="WP_145673434.1">
    <property type="nucleotide sequence ID" value="NZ_VIWO01000009.1"/>
</dbReference>
<dbReference type="EMBL" id="VIWO01000009">
    <property type="protein sequence ID" value="TWF35376.1"/>
    <property type="molecule type" value="Genomic_DNA"/>
</dbReference>
<accession>A0A561PBG4</accession>
<evidence type="ECO:0000313" key="2">
    <source>
        <dbReference type="Proteomes" id="UP000320811"/>
    </source>
</evidence>
<dbReference type="AlphaFoldDB" id="A0A561PBG4"/>
<reference evidence="1 2" key="1">
    <citation type="submission" date="2019-06" db="EMBL/GenBank/DDBJ databases">
        <title>Sorghum-associated microbial communities from plants grown in Nebraska, USA.</title>
        <authorList>
            <person name="Schachtman D."/>
        </authorList>
    </citation>
    <scope>NUCLEOTIDE SEQUENCE [LARGE SCALE GENOMIC DNA]</scope>
    <source>
        <strain evidence="1 2">1209</strain>
    </source>
</reference>
<dbReference type="InterPro" id="IPR039556">
    <property type="entry name" value="ICL/PEPM"/>
</dbReference>
<dbReference type="PANTHER" id="PTHR42905:SF16">
    <property type="entry name" value="CARBOXYPHOSPHONOENOLPYRUVATE PHOSPHONOMUTASE-LIKE PROTEIN (AFU_ORTHOLOGUE AFUA_5G07230)"/>
    <property type="match status" value="1"/>
</dbReference>
<dbReference type="SUPFAM" id="SSF51621">
    <property type="entry name" value="Phosphoenolpyruvate/pyruvate domain"/>
    <property type="match status" value="1"/>
</dbReference>
<dbReference type="PANTHER" id="PTHR42905">
    <property type="entry name" value="PHOSPHOENOLPYRUVATE CARBOXYLASE"/>
    <property type="match status" value="1"/>
</dbReference>
<dbReference type="Proteomes" id="UP000320811">
    <property type="component" value="Unassembled WGS sequence"/>
</dbReference>
<name>A0A561PBG4_9BACT</name>
<dbReference type="InterPro" id="IPR015813">
    <property type="entry name" value="Pyrv/PenolPyrv_kinase-like_dom"/>
</dbReference>
<dbReference type="GO" id="GO:0016829">
    <property type="term" value="F:lyase activity"/>
    <property type="evidence" value="ECO:0007669"/>
    <property type="project" value="UniProtKB-KW"/>
</dbReference>
<comment type="caution">
    <text evidence="1">The sequence shown here is derived from an EMBL/GenBank/DDBJ whole genome shotgun (WGS) entry which is preliminary data.</text>
</comment>
<proteinExistence type="predicted"/>
<dbReference type="CDD" id="cd00377">
    <property type="entry name" value="ICL_PEPM"/>
    <property type="match status" value="1"/>
</dbReference>
<organism evidence="1 2">
    <name type="scientific">Chitinophaga polysaccharea</name>
    <dbReference type="NCBI Taxonomy" id="1293035"/>
    <lineage>
        <taxon>Bacteria</taxon>
        <taxon>Pseudomonadati</taxon>
        <taxon>Bacteroidota</taxon>
        <taxon>Chitinophagia</taxon>
        <taxon>Chitinophagales</taxon>
        <taxon>Chitinophagaceae</taxon>
        <taxon>Chitinophaga</taxon>
    </lineage>
</organism>
<evidence type="ECO:0000313" key="1">
    <source>
        <dbReference type="EMBL" id="TWF35376.1"/>
    </source>
</evidence>